<name>A0A6N3T7A9_9PROT</name>
<sequence>MCADLARIGKNEPTCGLRRKPDRQIGIVAKQSAKRTLRLEPLSSDQNETQCARRIAGISANRDCEPEPSQAGFPPLDRISHNFRYWLSFNQLQ</sequence>
<dbReference type="AlphaFoldDB" id="A0A6N3T7A9"/>
<reference evidence="1 3" key="1">
    <citation type="submission" date="2012-11" db="EMBL/GenBank/DDBJ databases">
        <title>Whole genome sequence of Acetobacter indonesiensis 5H-1.</title>
        <authorList>
            <person name="Azuma Y."/>
            <person name="Higashiura N."/>
            <person name="Hirakawa H."/>
            <person name="Matsushita K."/>
        </authorList>
    </citation>
    <scope>NUCLEOTIDE SEQUENCE [LARGE SCALE GENOMIC DNA]</scope>
    <source>
        <strain evidence="1 3">5H-1</strain>
    </source>
</reference>
<evidence type="ECO:0000313" key="3">
    <source>
        <dbReference type="Proteomes" id="UP000032673"/>
    </source>
</evidence>
<accession>A0A6N3T7A9</accession>
<organism evidence="2 4">
    <name type="scientific">Acetobacter indonesiensis</name>
    <dbReference type="NCBI Taxonomy" id="104101"/>
    <lineage>
        <taxon>Bacteria</taxon>
        <taxon>Pseudomonadati</taxon>
        <taxon>Pseudomonadota</taxon>
        <taxon>Alphaproteobacteria</taxon>
        <taxon>Acetobacterales</taxon>
        <taxon>Acetobacteraceae</taxon>
        <taxon>Acetobacter</taxon>
    </lineage>
</organism>
<reference evidence="2 4" key="2">
    <citation type="submission" date="2019-07" db="EMBL/GenBank/DDBJ databases">
        <title>Whole genome shotgun sequence of Acetobacter indonesiensis NBRC 16471.</title>
        <authorList>
            <person name="Hosoyama A."/>
            <person name="Uohara A."/>
            <person name="Ohji S."/>
            <person name="Ichikawa N."/>
        </authorList>
    </citation>
    <scope>NUCLEOTIDE SEQUENCE [LARGE SCALE GENOMIC DNA]</scope>
    <source>
        <strain evidence="2 4">NBRC 16471</strain>
    </source>
</reference>
<protein>
    <submittedName>
        <fullName evidence="2">Uncharacterized protein</fullName>
    </submittedName>
</protein>
<keyword evidence="3" id="KW-1185">Reference proteome</keyword>
<proteinExistence type="predicted"/>
<comment type="caution">
    <text evidence="2">The sequence shown here is derived from an EMBL/GenBank/DDBJ whole genome shotgun (WGS) entry which is preliminary data.</text>
</comment>
<dbReference type="Proteomes" id="UP000032673">
    <property type="component" value="Unassembled WGS sequence"/>
</dbReference>
<dbReference type="EMBL" id="BAMW01000067">
    <property type="protein sequence ID" value="GAN64438.1"/>
    <property type="molecule type" value="Genomic_DNA"/>
</dbReference>
<gene>
    <name evidence="1" type="ORF">Abin_070_006</name>
    <name evidence="2" type="ORF">AIN02nite_28580</name>
</gene>
<dbReference type="EMBL" id="BJXQ01000031">
    <property type="protein sequence ID" value="GEN04833.1"/>
    <property type="molecule type" value="Genomic_DNA"/>
</dbReference>
<dbReference type="Proteomes" id="UP000321104">
    <property type="component" value="Unassembled WGS sequence"/>
</dbReference>
<evidence type="ECO:0000313" key="4">
    <source>
        <dbReference type="Proteomes" id="UP000321104"/>
    </source>
</evidence>
<evidence type="ECO:0000313" key="1">
    <source>
        <dbReference type="EMBL" id="GAN64438.1"/>
    </source>
</evidence>
<evidence type="ECO:0000313" key="2">
    <source>
        <dbReference type="EMBL" id="GEN04833.1"/>
    </source>
</evidence>